<feature type="compositionally biased region" description="Low complexity" evidence="1">
    <location>
        <begin position="181"/>
        <end position="211"/>
    </location>
</feature>
<dbReference type="AlphaFoldDB" id="A0A518ANE3"/>
<dbReference type="KEGG" id="amuc:Pan181_24600"/>
<sequence length="515" mass="54704" precursor="true">MPTKIIVSALRCLTLLIVCSGLAGCRALPWSGSAASDSPTLVDQRSASTTPSVQQTASFTDPNQLASAASATTAGNNVITPVGAEDLDPSGAVLHEIQIVAATDPHAAAIMVARLQEVKPSLRALTAQNLRASWQEHILLNQKAAEALAEQQATEAPIVHTAGLPMSSAPSTTFDPPPYTAPEGAAPPVAPLAATAPAETPAAPAAETPAAAPTPPPAQTPPAPAAEAPAPAETPAAPPVKPPAAAEPAPAAAAEAAKPEGEAVQQASHEEVADDSKPVDEPRNWEDALAGAIEQLATKATDDPRSTEEAYQHVRLRLMHLANGDRDKALAPIPGLTPTEQAYWQSQFFALATLLDYQTVPDEQRRASAASEQLSEAVGKLGELSNLIVRNVTFCNKVYGFGDIDKPLENRFTPGQTIRLYAEIDNFRSESTERGYHTSLATSYEVLDQSGNRVEGGEFASVEDYCNRPRQDFYIEYTITMPKRIYASKYQLQLQIRDRLSGKIGKSMVEFEIKE</sequence>
<keyword evidence="2" id="KW-0732">Signal</keyword>
<feature type="compositionally biased region" description="Low complexity" evidence="1">
    <location>
        <begin position="225"/>
        <end position="235"/>
    </location>
</feature>
<evidence type="ECO:0000313" key="3">
    <source>
        <dbReference type="EMBL" id="QDU56252.1"/>
    </source>
</evidence>
<accession>A0A518ANE3</accession>
<evidence type="ECO:0000256" key="1">
    <source>
        <dbReference type="SAM" id="MobiDB-lite"/>
    </source>
</evidence>
<gene>
    <name evidence="3" type="ORF">Pan181_24600</name>
</gene>
<feature type="compositionally biased region" description="Pro residues" evidence="1">
    <location>
        <begin position="212"/>
        <end position="224"/>
    </location>
</feature>
<dbReference type="EMBL" id="CP036278">
    <property type="protein sequence ID" value="QDU56252.1"/>
    <property type="molecule type" value="Genomic_DNA"/>
</dbReference>
<proteinExistence type="predicted"/>
<feature type="chain" id="PRO_5021751879" evidence="2">
    <location>
        <begin position="24"/>
        <end position="515"/>
    </location>
</feature>
<keyword evidence="4" id="KW-1185">Reference proteome</keyword>
<feature type="compositionally biased region" description="Polar residues" evidence="1">
    <location>
        <begin position="33"/>
        <end position="59"/>
    </location>
</feature>
<reference evidence="3 4" key="1">
    <citation type="submission" date="2019-02" db="EMBL/GenBank/DDBJ databases">
        <title>Deep-cultivation of Planctomycetes and their phenomic and genomic characterization uncovers novel biology.</title>
        <authorList>
            <person name="Wiegand S."/>
            <person name="Jogler M."/>
            <person name="Boedeker C."/>
            <person name="Pinto D."/>
            <person name="Vollmers J."/>
            <person name="Rivas-Marin E."/>
            <person name="Kohn T."/>
            <person name="Peeters S.H."/>
            <person name="Heuer A."/>
            <person name="Rast P."/>
            <person name="Oberbeckmann S."/>
            <person name="Bunk B."/>
            <person name="Jeske O."/>
            <person name="Meyerdierks A."/>
            <person name="Storesund J.E."/>
            <person name="Kallscheuer N."/>
            <person name="Luecker S."/>
            <person name="Lage O.M."/>
            <person name="Pohl T."/>
            <person name="Merkel B.J."/>
            <person name="Hornburger P."/>
            <person name="Mueller R.-W."/>
            <person name="Bruemmer F."/>
            <person name="Labrenz M."/>
            <person name="Spormann A.M."/>
            <person name="Op den Camp H."/>
            <person name="Overmann J."/>
            <person name="Amann R."/>
            <person name="Jetten M.S.M."/>
            <person name="Mascher T."/>
            <person name="Medema M.H."/>
            <person name="Devos D.P."/>
            <person name="Kaster A.-K."/>
            <person name="Ovreas L."/>
            <person name="Rohde M."/>
            <person name="Galperin M.Y."/>
            <person name="Jogler C."/>
        </authorList>
    </citation>
    <scope>NUCLEOTIDE SEQUENCE [LARGE SCALE GENOMIC DNA]</scope>
    <source>
        <strain evidence="3 4">Pan181</strain>
    </source>
</reference>
<organism evidence="3 4">
    <name type="scientific">Aeoliella mucimassa</name>
    <dbReference type="NCBI Taxonomy" id="2527972"/>
    <lineage>
        <taxon>Bacteria</taxon>
        <taxon>Pseudomonadati</taxon>
        <taxon>Planctomycetota</taxon>
        <taxon>Planctomycetia</taxon>
        <taxon>Pirellulales</taxon>
        <taxon>Lacipirellulaceae</taxon>
        <taxon>Aeoliella</taxon>
    </lineage>
</organism>
<evidence type="ECO:0000313" key="4">
    <source>
        <dbReference type="Proteomes" id="UP000315750"/>
    </source>
</evidence>
<dbReference type="Proteomes" id="UP000315750">
    <property type="component" value="Chromosome"/>
</dbReference>
<dbReference type="PROSITE" id="PS51257">
    <property type="entry name" value="PROKAR_LIPOPROTEIN"/>
    <property type="match status" value="1"/>
</dbReference>
<feature type="region of interest" description="Disordered" evidence="1">
    <location>
        <begin position="163"/>
        <end position="283"/>
    </location>
</feature>
<feature type="region of interest" description="Disordered" evidence="1">
    <location>
        <begin position="32"/>
        <end position="59"/>
    </location>
</feature>
<feature type="signal peptide" evidence="2">
    <location>
        <begin position="1"/>
        <end position="23"/>
    </location>
</feature>
<feature type="compositionally biased region" description="Low complexity" evidence="1">
    <location>
        <begin position="243"/>
        <end position="256"/>
    </location>
</feature>
<feature type="compositionally biased region" description="Basic and acidic residues" evidence="1">
    <location>
        <begin position="268"/>
        <end position="283"/>
    </location>
</feature>
<protein>
    <submittedName>
        <fullName evidence="3">Uncharacterized protein</fullName>
    </submittedName>
</protein>
<name>A0A518ANE3_9BACT</name>
<evidence type="ECO:0000256" key="2">
    <source>
        <dbReference type="SAM" id="SignalP"/>
    </source>
</evidence>